<keyword evidence="3" id="KW-1185">Reference proteome</keyword>
<feature type="region of interest" description="Disordered" evidence="1">
    <location>
        <begin position="144"/>
        <end position="164"/>
    </location>
</feature>
<comment type="caution">
    <text evidence="2">The sequence shown here is derived from an EMBL/GenBank/DDBJ whole genome shotgun (WGS) entry which is preliminary data.</text>
</comment>
<feature type="compositionally biased region" description="Pro residues" evidence="1">
    <location>
        <begin position="242"/>
        <end position="254"/>
    </location>
</feature>
<feature type="compositionally biased region" description="Low complexity" evidence="1">
    <location>
        <begin position="146"/>
        <end position="164"/>
    </location>
</feature>
<evidence type="ECO:0000313" key="2">
    <source>
        <dbReference type="EMBL" id="KAF6748966.1"/>
    </source>
</evidence>
<name>A0A8H6HNK0_9AGAR</name>
<gene>
    <name evidence="2" type="ORF">DFP72DRAFT_552270</name>
</gene>
<protein>
    <submittedName>
        <fullName evidence="2">Uncharacterized protein</fullName>
    </submittedName>
</protein>
<feature type="region of interest" description="Disordered" evidence="1">
    <location>
        <begin position="214"/>
        <end position="254"/>
    </location>
</feature>
<proteinExistence type="predicted"/>
<sequence length="254" mass="26093">MILNTGDEELGAAAAFPFPVFLPPADTTVSFSLSLPPAAFELAVFAAAFFRVADVDAAVGPALSGRAVLSLAFVLRLPLALILILAAGSSGGAGRAALAFEAAAEIDWSFRGLPRLRFQAGSQVEEEGVGMEARVAIGGRRLEPPSSWSSSGFLRTSSTSDSPSLPGPALALTLSCSTASSSSSSSTATAFPFPFPFLGGAFVFPTFAVVLQQQQPPPSLSRSSSATNNTSLLLSSRTPSTRRPPPPPPPSPSR</sequence>
<evidence type="ECO:0000256" key="1">
    <source>
        <dbReference type="SAM" id="MobiDB-lite"/>
    </source>
</evidence>
<reference evidence="2 3" key="1">
    <citation type="submission" date="2020-07" db="EMBL/GenBank/DDBJ databases">
        <title>Comparative genomics of pyrophilous fungi reveals a link between fire events and developmental genes.</title>
        <authorList>
            <consortium name="DOE Joint Genome Institute"/>
            <person name="Steindorff A.S."/>
            <person name="Carver A."/>
            <person name="Calhoun S."/>
            <person name="Stillman K."/>
            <person name="Liu H."/>
            <person name="Lipzen A."/>
            <person name="Pangilinan J."/>
            <person name="Labutti K."/>
            <person name="Bruns T.D."/>
            <person name="Grigoriev I.V."/>
        </authorList>
    </citation>
    <scope>NUCLEOTIDE SEQUENCE [LARGE SCALE GENOMIC DNA]</scope>
    <source>
        <strain evidence="2 3">CBS 144469</strain>
    </source>
</reference>
<dbReference type="AlphaFoldDB" id="A0A8H6HNK0"/>
<dbReference type="Proteomes" id="UP000521943">
    <property type="component" value="Unassembled WGS sequence"/>
</dbReference>
<feature type="compositionally biased region" description="Low complexity" evidence="1">
    <location>
        <begin position="220"/>
        <end position="241"/>
    </location>
</feature>
<evidence type="ECO:0000313" key="3">
    <source>
        <dbReference type="Proteomes" id="UP000521943"/>
    </source>
</evidence>
<accession>A0A8H6HNK0</accession>
<organism evidence="2 3">
    <name type="scientific">Ephemerocybe angulata</name>
    <dbReference type="NCBI Taxonomy" id="980116"/>
    <lineage>
        <taxon>Eukaryota</taxon>
        <taxon>Fungi</taxon>
        <taxon>Dikarya</taxon>
        <taxon>Basidiomycota</taxon>
        <taxon>Agaricomycotina</taxon>
        <taxon>Agaricomycetes</taxon>
        <taxon>Agaricomycetidae</taxon>
        <taxon>Agaricales</taxon>
        <taxon>Agaricineae</taxon>
        <taxon>Psathyrellaceae</taxon>
        <taxon>Ephemerocybe</taxon>
    </lineage>
</organism>
<dbReference type="EMBL" id="JACGCI010000067">
    <property type="protein sequence ID" value="KAF6748966.1"/>
    <property type="molecule type" value="Genomic_DNA"/>
</dbReference>